<evidence type="ECO:0000313" key="2">
    <source>
        <dbReference type="EMBL" id="OGN00229.1"/>
    </source>
</evidence>
<organism evidence="2 3">
    <name type="scientific">Candidatus Yanofskybacteria bacterium RIFCSPHIGHO2_01_FULL_41_53</name>
    <dbReference type="NCBI Taxonomy" id="1802663"/>
    <lineage>
        <taxon>Bacteria</taxon>
        <taxon>Candidatus Yanofskyibacteriota</taxon>
    </lineage>
</organism>
<dbReference type="InterPro" id="IPR029057">
    <property type="entry name" value="PRTase-like"/>
</dbReference>
<dbReference type="Pfam" id="PF14681">
    <property type="entry name" value="UPRTase"/>
    <property type="match status" value="1"/>
</dbReference>
<proteinExistence type="predicted"/>
<accession>A0A1F8EJI4</accession>
<dbReference type="InterPro" id="IPR000836">
    <property type="entry name" value="PRTase_dom"/>
</dbReference>
<dbReference type="EMBL" id="MGJD01000025">
    <property type="protein sequence ID" value="OGN00229.1"/>
    <property type="molecule type" value="Genomic_DNA"/>
</dbReference>
<feature type="domain" description="Phosphoribosyltransferase" evidence="1">
    <location>
        <begin position="46"/>
        <end position="192"/>
    </location>
</feature>
<name>A0A1F8EJI4_9BACT</name>
<comment type="caution">
    <text evidence="2">The sequence shown here is derived from an EMBL/GenBank/DDBJ whole genome shotgun (WGS) entry which is preliminary data.</text>
</comment>
<reference evidence="2 3" key="1">
    <citation type="journal article" date="2016" name="Nat. Commun.">
        <title>Thousands of microbial genomes shed light on interconnected biogeochemical processes in an aquifer system.</title>
        <authorList>
            <person name="Anantharaman K."/>
            <person name="Brown C.T."/>
            <person name="Hug L.A."/>
            <person name="Sharon I."/>
            <person name="Castelle C.J."/>
            <person name="Probst A.J."/>
            <person name="Thomas B.C."/>
            <person name="Singh A."/>
            <person name="Wilkins M.J."/>
            <person name="Karaoz U."/>
            <person name="Brodie E.L."/>
            <person name="Williams K.H."/>
            <person name="Hubbard S.S."/>
            <person name="Banfield J.F."/>
        </authorList>
    </citation>
    <scope>NUCLEOTIDE SEQUENCE [LARGE SCALE GENOMIC DNA]</scope>
</reference>
<evidence type="ECO:0000259" key="1">
    <source>
        <dbReference type="Pfam" id="PF14681"/>
    </source>
</evidence>
<protein>
    <recommendedName>
        <fullName evidence="1">Phosphoribosyltransferase domain-containing protein</fullName>
    </recommendedName>
</protein>
<dbReference type="Gene3D" id="3.40.50.2020">
    <property type="match status" value="1"/>
</dbReference>
<gene>
    <name evidence="2" type="ORF">A2650_02480</name>
</gene>
<dbReference type="AlphaFoldDB" id="A0A1F8EJI4"/>
<sequence length="193" mass="21611">MTEVFEHLTAIRNRDLPSGPFREHSLVLADYLTNELLKKVPADKHQNIVPILVFRASLVFLPAIFKKIPDSPIGFVGLKRDEKTAVADKYYSQLPPIYENSIVVIFDPMLGTCGTLRQAHLEASKKFESTSGYFLGRENVYYVGFVAAESGYRKALNFISKKNIILLAIDPGLDSSYFIVPGLGDFGDRFFGN</sequence>
<evidence type="ECO:0000313" key="3">
    <source>
        <dbReference type="Proteomes" id="UP000177117"/>
    </source>
</evidence>
<dbReference type="CDD" id="cd06223">
    <property type="entry name" value="PRTases_typeI"/>
    <property type="match status" value="1"/>
</dbReference>
<dbReference type="Proteomes" id="UP000177117">
    <property type="component" value="Unassembled WGS sequence"/>
</dbReference>
<dbReference type="SUPFAM" id="SSF53271">
    <property type="entry name" value="PRTase-like"/>
    <property type="match status" value="1"/>
</dbReference>